<dbReference type="STRING" id="416169.RHOFW104T7_15015"/>
<dbReference type="InterPro" id="IPR002109">
    <property type="entry name" value="Glutaredoxin"/>
</dbReference>
<name>A0A154QH60_9GAMM</name>
<evidence type="ECO:0000313" key="2">
    <source>
        <dbReference type="EMBL" id="KZC23181.1"/>
    </source>
</evidence>
<dbReference type="EMBL" id="LVJS01000049">
    <property type="protein sequence ID" value="KZC23181.1"/>
    <property type="molecule type" value="Genomic_DNA"/>
</dbReference>
<dbReference type="Pfam" id="PF00462">
    <property type="entry name" value="Glutaredoxin"/>
    <property type="match status" value="1"/>
</dbReference>
<dbReference type="AlphaFoldDB" id="A0A154QH60"/>
<keyword evidence="3" id="KW-1185">Reference proteome</keyword>
<dbReference type="Gene3D" id="3.40.30.10">
    <property type="entry name" value="Glutaredoxin"/>
    <property type="match status" value="1"/>
</dbReference>
<dbReference type="SUPFAM" id="SSF52833">
    <property type="entry name" value="Thioredoxin-like"/>
    <property type="match status" value="1"/>
</dbReference>
<sequence length="81" mass="9239">MQVIIYGRDHCASCDKTKLLCQMKSITFQYHNVGTDISVDELRSKVGQRTTSLPQIFLAEGDTIRYVGGYDELRSALQRMH</sequence>
<evidence type="ECO:0000259" key="1">
    <source>
        <dbReference type="Pfam" id="PF00462"/>
    </source>
</evidence>
<dbReference type="Proteomes" id="UP000076131">
    <property type="component" value="Unassembled WGS sequence"/>
</dbReference>
<protein>
    <recommendedName>
        <fullName evidence="1">Glutaredoxin domain-containing protein</fullName>
    </recommendedName>
</protein>
<dbReference type="PROSITE" id="PS51354">
    <property type="entry name" value="GLUTAREDOXIN_2"/>
    <property type="match status" value="1"/>
</dbReference>
<proteinExistence type="predicted"/>
<reference evidence="2 3" key="1">
    <citation type="journal article" date="2016" name="MBio">
        <title>Lateral Gene Transfer in a Heavy Metal-Contaminated-Groundwater Microbial Community.</title>
        <authorList>
            <person name="Hemme C.L."/>
            <person name="Green S.J."/>
            <person name="Rishishwar L."/>
            <person name="Prakash O."/>
            <person name="Pettenato A."/>
            <person name="Chakraborty R."/>
            <person name="Deutschbauer A.M."/>
            <person name="Van Nostrand J.D."/>
            <person name="Wu L."/>
            <person name="He Z."/>
            <person name="Jordan I.K."/>
            <person name="Hazen T.C."/>
            <person name="Arkin A.P."/>
            <person name="Kostka J.E."/>
            <person name="Zhou J."/>
        </authorList>
    </citation>
    <scope>NUCLEOTIDE SEQUENCE [LARGE SCALE GENOMIC DNA]</scope>
    <source>
        <strain evidence="2 3">FW104-T7</strain>
    </source>
</reference>
<accession>A0A154QH60</accession>
<organism evidence="2 3">
    <name type="scientific">Rhodanobacter thiooxydans</name>
    <dbReference type="NCBI Taxonomy" id="416169"/>
    <lineage>
        <taxon>Bacteria</taxon>
        <taxon>Pseudomonadati</taxon>
        <taxon>Pseudomonadota</taxon>
        <taxon>Gammaproteobacteria</taxon>
        <taxon>Lysobacterales</taxon>
        <taxon>Rhodanobacteraceae</taxon>
        <taxon>Rhodanobacter</taxon>
    </lineage>
</organism>
<dbReference type="RefSeq" id="WP_008434261.1">
    <property type="nucleotide sequence ID" value="NZ_LVJS01000049.1"/>
</dbReference>
<gene>
    <name evidence="2" type="ORF">RHOFW104T7_15015</name>
</gene>
<feature type="domain" description="Glutaredoxin" evidence="1">
    <location>
        <begin position="3"/>
        <end position="58"/>
    </location>
</feature>
<evidence type="ECO:0000313" key="3">
    <source>
        <dbReference type="Proteomes" id="UP000076131"/>
    </source>
</evidence>
<dbReference type="InterPro" id="IPR036249">
    <property type="entry name" value="Thioredoxin-like_sf"/>
</dbReference>
<comment type="caution">
    <text evidence="2">The sequence shown here is derived from an EMBL/GenBank/DDBJ whole genome shotgun (WGS) entry which is preliminary data.</text>
</comment>